<keyword evidence="3" id="KW-1185">Reference proteome</keyword>
<feature type="chain" id="PRO_5016620458" evidence="1">
    <location>
        <begin position="22"/>
        <end position="117"/>
    </location>
</feature>
<evidence type="ECO:0000313" key="2">
    <source>
        <dbReference type="EMBL" id="RCI15816.1"/>
    </source>
</evidence>
<dbReference type="Proteomes" id="UP000253664">
    <property type="component" value="Unassembled WGS sequence"/>
</dbReference>
<comment type="caution">
    <text evidence="2">The sequence shown here is derived from an EMBL/GenBank/DDBJ whole genome shotgun (WGS) entry which is preliminary data.</text>
</comment>
<dbReference type="AlphaFoldDB" id="A0A367LMZ8"/>
<keyword evidence="1" id="KW-0732">Signal</keyword>
<name>A0A367LMZ8_9HYPO</name>
<protein>
    <submittedName>
        <fullName evidence="2">Uncharacterized protein</fullName>
    </submittedName>
</protein>
<reference evidence="2 3" key="1">
    <citation type="journal article" date="2015" name="BMC Genomics">
        <title>Insights from the genome of Ophiocordyceps polyrhachis-furcata to pathogenicity and host specificity in insect fungi.</title>
        <authorList>
            <person name="Wichadakul D."/>
            <person name="Kobmoo N."/>
            <person name="Ingsriswang S."/>
            <person name="Tangphatsornruang S."/>
            <person name="Chantasingh D."/>
            <person name="Luangsa-ard J.J."/>
            <person name="Eurwilaichitr L."/>
        </authorList>
    </citation>
    <scope>NUCLEOTIDE SEQUENCE [LARGE SCALE GENOMIC DNA]</scope>
    <source>
        <strain evidence="2 3">BCC 54312</strain>
    </source>
</reference>
<proteinExistence type="predicted"/>
<evidence type="ECO:0000256" key="1">
    <source>
        <dbReference type="SAM" id="SignalP"/>
    </source>
</evidence>
<gene>
    <name evidence="2" type="ORF">L249_3285</name>
</gene>
<feature type="signal peptide" evidence="1">
    <location>
        <begin position="1"/>
        <end position="21"/>
    </location>
</feature>
<accession>A0A367LMZ8</accession>
<sequence length="117" mass="12735">MERRFLLWLLSLCAIFSPVIGSFHELMTDSISQAVQQDSSLQEALSESSTQATLADQNLQTALMNSYANIEAIKASTASSLMAGYDQLWNKHKFVAPGTNDCTALPPKIKITVSGPE</sequence>
<organism evidence="2 3">
    <name type="scientific">Ophiocordyceps polyrhachis-furcata BCC 54312</name>
    <dbReference type="NCBI Taxonomy" id="1330021"/>
    <lineage>
        <taxon>Eukaryota</taxon>
        <taxon>Fungi</taxon>
        <taxon>Dikarya</taxon>
        <taxon>Ascomycota</taxon>
        <taxon>Pezizomycotina</taxon>
        <taxon>Sordariomycetes</taxon>
        <taxon>Hypocreomycetidae</taxon>
        <taxon>Hypocreales</taxon>
        <taxon>Ophiocordycipitaceae</taxon>
        <taxon>Ophiocordyceps</taxon>
    </lineage>
</organism>
<dbReference type="STRING" id="1330021.A0A367LMZ8"/>
<evidence type="ECO:0000313" key="3">
    <source>
        <dbReference type="Proteomes" id="UP000253664"/>
    </source>
</evidence>
<dbReference type="EMBL" id="LKCN02000001">
    <property type="protein sequence ID" value="RCI15816.1"/>
    <property type="molecule type" value="Genomic_DNA"/>
</dbReference>